<keyword evidence="2 5" id="KW-0067">ATP-binding</keyword>
<proteinExistence type="predicted"/>
<feature type="non-terminal residue" evidence="5">
    <location>
        <position position="1"/>
    </location>
</feature>
<sequence>MAGFYPSVLRVEHPPATYIKVEGGAVRVESEPSSLKFFDKQRGRAFIHPGSVNFKVGDFASGWAVYTQMTATTKLFVRESSMAPMYSVALFGGELRVNSERSRIMVDDVAEFQAPALVGVLLRRLRMVLDSVLAEKIQNPGLDFSADRAVGVIMQLLATDGF</sequence>
<organism evidence="5 6">
    <name type="scientific">Haematococcus lacustris</name>
    <name type="common">Green alga</name>
    <name type="synonym">Haematococcus pluvialis</name>
    <dbReference type="NCBI Taxonomy" id="44745"/>
    <lineage>
        <taxon>Eukaryota</taxon>
        <taxon>Viridiplantae</taxon>
        <taxon>Chlorophyta</taxon>
        <taxon>core chlorophytes</taxon>
        <taxon>Chlorophyceae</taxon>
        <taxon>CS clade</taxon>
        <taxon>Chlamydomonadales</taxon>
        <taxon>Haematococcaceae</taxon>
        <taxon>Haematococcus</taxon>
    </lineage>
</organism>
<dbReference type="AlphaFoldDB" id="A0A699ZSB9"/>
<dbReference type="EMBL" id="BLLF01002846">
    <property type="protein sequence ID" value="GFH25553.1"/>
    <property type="molecule type" value="Genomic_DNA"/>
</dbReference>
<evidence type="ECO:0000256" key="1">
    <source>
        <dbReference type="ARBA" id="ARBA00022801"/>
    </source>
</evidence>
<dbReference type="Pfam" id="PF26026">
    <property type="entry name" value="RNA_hel_CTD"/>
    <property type="match status" value="1"/>
</dbReference>
<dbReference type="Pfam" id="PF07717">
    <property type="entry name" value="OB_NTP_bind"/>
    <property type="match status" value="1"/>
</dbReference>
<name>A0A699ZSB9_HAELA</name>
<feature type="domain" description="DEAD-box helicase OB fold" evidence="3">
    <location>
        <begin position="2"/>
        <end position="94"/>
    </location>
</feature>
<evidence type="ECO:0000256" key="2">
    <source>
        <dbReference type="ARBA" id="ARBA00022806"/>
    </source>
</evidence>
<keyword evidence="2 5" id="KW-0347">Helicase</keyword>
<evidence type="ECO:0000313" key="6">
    <source>
        <dbReference type="Proteomes" id="UP000485058"/>
    </source>
</evidence>
<reference evidence="5 6" key="1">
    <citation type="submission" date="2020-02" db="EMBL/GenBank/DDBJ databases">
        <title>Draft genome sequence of Haematococcus lacustris strain NIES-144.</title>
        <authorList>
            <person name="Morimoto D."/>
            <person name="Nakagawa S."/>
            <person name="Yoshida T."/>
            <person name="Sawayama S."/>
        </authorList>
    </citation>
    <scope>NUCLEOTIDE SEQUENCE [LARGE SCALE GENOMIC DNA]</scope>
    <source>
        <strain evidence="5 6">NIES-144</strain>
    </source>
</reference>
<keyword evidence="6" id="KW-1185">Reference proteome</keyword>
<dbReference type="GO" id="GO:0004386">
    <property type="term" value="F:helicase activity"/>
    <property type="evidence" value="ECO:0007669"/>
    <property type="project" value="UniProtKB-KW"/>
</dbReference>
<keyword evidence="1" id="KW-0378">Hydrolase</keyword>
<accession>A0A699ZSB9</accession>
<evidence type="ECO:0000259" key="3">
    <source>
        <dbReference type="Pfam" id="PF07717"/>
    </source>
</evidence>
<dbReference type="InterPro" id="IPR011709">
    <property type="entry name" value="DEAD-box_helicase_OB_fold"/>
</dbReference>
<dbReference type="Proteomes" id="UP000485058">
    <property type="component" value="Unassembled WGS sequence"/>
</dbReference>
<evidence type="ECO:0000259" key="4">
    <source>
        <dbReference type="Pfam" id="PF26026"/>
    </source>
</evidence>
<feature type="domain" description="RNA helicase C-terminal" evidence="4">
    <location>
        <begin position="104"/>
        <end position="158"/>
    </location>
</feature>
<keyword evidence="2 5" id="KW-0547">Nucleotide-binding</keyword>
<comment type="caution">
    <text evidence="5">The sequence shown here is derived from an EMBL/GenBank/DDBJ whole genome shotgun (WGS) entry which is preliminary data.</text>
</comment>
<evidence type="ECO:0000313" key="5">
    <source>
        <dbReference type="EMBL" id="GFH25553.1"/>
    </source>
</evidence>
<dbReference type="InterPro" id="IPR059023">
    <property type="entry name" value="RNA_hel_CTD"/>
</dbReference>
<gene>
    <name evidence="5" type="ORF">HaLaN_23536</name>
</gene>
<protein>
    <submittedName>
        <fullName evidence="5">ATP-dependent RNA helicase</fullName>
    </submittedName>
</protein>